<dbReference type="AlphaFoldDB" id="A0A6P1GFG2"/>
<name>A0A6P1GFG2_SPHYA</name>
<dbReference type="InterPro" id="IPR046847">
    <property type="entry name" value="Xre-like_HTH"/>
</dbReference>
<proteinExistence type="predicted"/>
<reference evidence="3 4" key="1">
    <citation type="submission" date="2019-12" db="EMBL/GenBank/DDBJ databases">
        <title>Functional and genomic insights into the Sphingobium yanoikuyae YC-JY1, a bacterium efficiently degrading bisphenol A.</title>
        <authorList>
            <person name="Jia Y."/>
            <person name="Li X."/>
            <person name="Wang J."/>
            <person name="Eltoukhy A."/>
            <person name="Lamraoui I."/>
            <person name="Yan Y."/>
        </authorList>
    </citation>
    <scope>NUCLEOTIDE SEQUENCE [LARGE SCALE GENOMIC DNA]</scope>
    <source>
        <strain evidence="3 4">YC-JY1</strain>
    </source>
</reference>
<evidence type="ECO:0000259" key="1">
    <source>
        <dbReference type="Pfam" id="PF09722"/>
    </source>
</evidence>
<dbReference type="Proteomes" id="UP000464086">
    <property type="component" value="Chromosome"/>
</dbReference>
<dbReference type="InterPro" id="IPR024467">
    <property type="entry name" value="Xre/MbcA/ParS-like_toxin-bd"/>
</dbReference>
<evidence type="ECO:0000313" key="3">
    <source>
        <dbReference type="EMBL" id="QHD67235.1"/>
    </source>
</evidence>
<evidence type="ECO:0000259" key="2">
    <source>
        <dbReference type="Pfam" id="PF20432"/>
    </source>
</evidence>
<organism evidence="3 4">
    <name type="scientific">Sphingobium yanoikuyae</name>
    <name type="common">Sphingomonas yanoikuyae</name>
    <dbReference type="NCBI Taxonomy" id="13690"/>
    <lineage>
        <taxon>Bacteria</taxon>
        <taxon>Pseudomonadati</taxon>
        <taxon>Pseudomonadota</taxon>
        <taxon>Alphaproteobacteria</taxon>
        <taxon>Sphingomonadales</taxon>
        <taxon>Sphingomonadaceae</taxon>
        <taxon>Sphingobium</taxon>
    </lineage>
</organism>
<dbReference type="EMBL" id="CP047218">
    <property type="protein sequence ID" value="QHD67235.1"/>
    <property type="molecule type" value="Genomic_DNA"/>
</dbReference>
<sequence>MSQKIANAATARTSQAISPEEAAAGARAIVRLFSNWQLADADARQILGGISASTWARWKNGNVGRVNQDLATRISLLLGIHKGLRYLFIDNMQGYAWVKKPNLTFEGQSALDVMRQGSIFSLQRVRRYLDGEHGGA</sequence>
<dbReference type="Pfam" id="PF09722">
    <property type="entry name" value="Xre_MbcA_ParS_C"/>
    <property type="match status" value="1"/>
</dbReference>
<accession>A0A6P1GFG2</accession>
<feature type="domain" description="Antitoxin Xre-like helix-turn-helix" evidence="2">
    <location>
        <begin position="16"/>
        <end position="79"/>
    </location>
</feature>
<feature type="domain" description="Antitoxin Xre/MbcA/ParS-like toxin-binding" evidence="1">
    <location>
        <begin position="92"/>
        <end position="135"/>
    </location>
</feature>
<dbReference type="Pfam" id="PF20432">
    <property type="entry name" value="Xre-like-HTH"/>
    <property type="match status" value="1"/>
</dbReference>
<evidence type="ECO:0000313" key="4">
    <source>
        <dbReference type="Proteomes" id="UP000464086"/>
    </source>
</evidence>
<dbReference type="GO" id="GO:0003677">
    <property type="term" value="F:DNA binding"/>
    <property type="evidence" value="ECO:0007669"/>
    <property type="project" value="InterPro"/>
</dbReference>
<dbReference type="RefSeq" id="WP_159366280.1">
    <property type="nucleotide sequence ID" value="NZ_CP047218.1"/>
</dbReference>
<gene>
    <name evidence="3" type="ORF">GS397_09315</name>
</gene>
<protein>
    <submittedName>
        <fullName evidence="3">DUF2384 domain-containing protein</fullName>
    </submittedName>
</protein>